<evidence type="ECO:0000313" key="1">
    <source>
        <dbReference type="EMBL" id="OAE33298.1"/>
    </source>
</evidence>
<dbReference type="EMBL" id="LVLJ01000668">
    <property type="protein sequence ID" value="OAE33298.1"/>
    <property type="molecule type" value="Genomic_DNA"/>
</dbReference>
<reference evidence="1" key="1">
    <citation type="submission" date="2016-03" db="EMBL/GenBank/DDBJ databases">
        <title>Mechanisms controlling the formation of the plant cell surface in tip-growing cells are functionally conserved among land plants.</title>
        <authorList>
            <person name="Honkanen S."/>
            <person name="Jones V.A."/>
            <person name="Morieri G."/>
            <person name="Champion C."/>
            <person name="Hetherington A.J."/>
            <person name="Kelly S."/>
            <person name="Saint-Marcoux D."/>
            <person name="Proust H."/>
            <person name="Prescott H."/>
            <person name="Dolan L."/>
        </authorList>
    </citation>
    <scope>NUCLEOTIDE SEQUENCE [LARGE SCALE GENOMIC DNA]</scope>
    <source>
        <tissue evidence="1">Whole gametophyte</tissue>
    </source>
</reference>
<dbReference type="Proteomes" id="UP000077202">
    <property type="component" value="Unassembled WGS sequence"/>
</dbReference>
<name>A0A176WJG7_MARPO</name>
<proteinExistence type="predicted"/>
<keyword evidence="2" id="KW-1185">Reference proteome</keyword>
<protein>
    <submittedName>
        <fullName evidence="1">Uncharacterized protein</fullName>
    </submittedName>
</protein>
<evidence type="ECO:0000313" key="2">
    <source>
        <dbReference type="Proteomes" id="UP000077202"/>
    </source>
</evidence>
<gene>
    <name evidence="1" type="ORF">AXG93_1200s1600</name>
</gene>
<organism evidence="1 2">
    <name type="scientific">Marchantia polymorpha subsp. ruderalis</name>
    <dbReference type="NCBI Taxonomy" id="1480154"/>
    <lineage>
        <taxon>Eukaryota</taxon>
        <taxon>Viridiplantae</taxon>
        <taxon>Streptophyta</taxon>
        <taxon>Embryophyta</taxon>
        <taxon>Marchantiophyta</taxon>
        <taxon>Marchantiopsida</taxon>
        <taxon>Marchantiidae</taxon>
        <taxon>Marchantiales</taxon>
        <taxon>Marchantiaceae</taxon>
        <taxon>Marchantia</taxon>
    </lineage>
</organism>
<accession>A0A176WJG7</accession>
<sequence>MLLCGPVPWGLLKCRPRTRELGERRRRQPEGPSVSDFMRNLLRRRNRRWPAQESHDFNQIMASISHELAFAKLMSWWHDVITRDTGRWCVPKPSPGSWPVVVARKPSRTESRTRNQI</sequence>
<comment type="caution">
    <text evidence="1">The sequence shown here is derived from an EMBL/GenBank/DDBJ whole genome shotgun (WGS) entry which is preliminary data.</text>
</comment>
<dbReference type="AlphaFoldDB" id="A0A176WJG7"/>